<keyword evidence="4 6" id="KW-0067">ATP-binding</keyword>
<evidence type="ECO:0000256" key="7">
    <source>
        <dbReference type="RuleBase" id="RU365068"/>
    </source>
</evidence>
<comment type="similarity">
    <text evidence="6">Belongs to the DEAD box helicase family.</text>
</comment>
<dbReference type="GO" id="GO:0003723">
    <property type="term" value="F:RNA binding"/>
    <property type="evidence" value="ECO:0007669"/>
    <property type="project" value="UniProtKB-UniRule"/>
</dbReference>
<keyword evidence="1 6" id="KW-0547">Nucleotide-binding</keyword>
<evidence type="ECO:0000256" key="3">
    <source>
        <dbReference type="ARBA" id="ARBA00022806"/>
    </source>
</evidence>
<keyword evidence="3 6" id="KW-0347">Helicase</keyword>
<evidence type="ECO:0000256" key="1">
    <source>
        <dbReference type="ARBA" id="ARBA00022741"/>
    </source>
</evidence>
<dbReference type="SMART" id="SM00487">
    <property type="entry name" value="DEXDc"/>
    <property type="match status" value="1"/>
</dbReference>
<dbReference type="OMA" id="DIEIQHA"/>
<dbReference type="STRING" id="7217.B3M4E5"/>
<evidence type="ECO:0000256" key="8">
    <source>
        <dbReference type="SAM" id="Coils"/>
    </source>
</evidence>
<feature type="compositionally biased region" description="Basic and acidic residues" evidence="9">
    <location>
        <begin position="77"/>
        <end position="87"/>
    </location>
</feature>
<dbReference type="CTD" id="39871"/>
<dbReference type="PhylomeDB" id="B3M4E5"/>
<keyword evidence="13" id="KW-1185">Reference proteome</keyword>
<dbReference type="AlphaFoldDB" id="B3M4E5"/>
<evidence type="ECO:0000256" key="6">
    <source>
        <dbReference type="RuleBase" id="RU000492"/>
    </source>
</evidence>
<dbReference type="SUPFAM" id="SSF52540">
    <property type="entry name" value="P-loop containing nucleoside triphosphate hydrolases"/>
    <property type="match status" value="1"/>
</dbReference>
<keyword evidence="2 6" id="KW-0378">Hydrolase</keyword>
<organism evidence="12 13">
    <name type="scientific">Drosophila ananassae</name>
    <name type="common">Fruit fly</name>
    <dbReference type="NCBI Taxonomy" id="7217"/>
    <lineage>
        <taxon>Eukaryota</taxon>
        <taxon>Metazoa</taxon>
        <taxon>Ecdysozoa</taxon>
        <taxon>Arthropoda</taxon>
        <taxon>Hexapoda</taxon>
        <taxon>Insecta</taxon>
        <taxon>Pterygota</taxon>
        <taxon>Neoptera</taxon>
        <taxon>Endopterygota</taxon>
        <taxon>Diptera</taxon>
        <taxon>Brachycera</taxon>
        <taxon>Muscomorpha</taxon>
        <taxon>Ephydroidea</taxon>
        <taxon>Drosophilidae</taxon>
        <taxon>Drosophila</taxon>
        <taxon>Sophophora</taxon>
    </lineage>
</organism>
<dbReference type="GO" id="GO:0005524">
    <property type="term" value="F:ATP binding"/>
    <property type="evidence" value="ECO:0007669"/>
    <property type="project" value="UniProtKB-UniRule"/>
</dbReference>
<dbReference type="InterPro" id="IPR001650">
    <property type="entry name" value="Helicase_C-like"/>
</dbReference>
<evidence type="ECO:0000256" key="4">
    <source>
        <dbReference type="ARBA" id="ARBA00022840"/>
    </source>
</evidence>
<dbReference type="Pfam" id="PF00271">
    <property type="entry name" value="Helicase_C"/>
    <property type="match status" value="1"/>
</dbReference>
<dbReference type="HOGENOM" id="CLU_003041_15_3_1"/>
<reference evidence="12 13" key="1">
    <citation type="journal article" date="2007" name="Nature">
        <title>Evolution of genes and genomes on the Drosophila phylogeny.</title>
        <authorList>
            <consortium name="Drosophila 12 Genomes Consortium"/>
            <person name="Clark A.G."/>
            <person name="Eisen M.B."/>
            <person name="Smith D.R."/>
            <person name="Bergman C.M."/>
            <person name="Oliver B."/>
            <person name="Markow T.A."/>
            <person name="Kaufman T.C."/>
            <person name="Kellis M."/>
            <person name="Gelbart W."/>
            <person name="Iyer V.N."/>
            <person name="Pollard D.A."/>
            <person name="Sackton T.B."/>
            <person name="Larracuente A.M."/>
            <person name="Singh N.D."/>
            <person name="Abad J.P."/>
            <person name="Abt D.N."/>
            <person name="Adryan B."/>
            <person name="Aguade M."/>
            <person name="Akashi H."/>
            <person name="Anderson W.W."/>
            <person name="Aquadro C.F."/>
            <person name="Ardell D.H."/>
            <person name="Arguello R."/>
            <person name="Artieri C.G."/>
            <person name="Barbash D.A."/>
            <person name="Barker D."/>
            <person name="Barsanti P."/>
            <person name="Batterham P."/>
            <person name="Batzoglou S."/>
            <person name="Begun D."/>
            <person name="Bhutkar A."/>
            <person name="Blanco E."/>
            <person name="Bosak S.A."/>
            <person name="Bradley R.K."/>
            <person name="Brand A.D."/>
            <person name="Brent M.R."/>
            <person name="Brooks A.N."/>
            <person name="Brown R.H."/>
            <person name="Butlin R.K."/>
            <person name="Caggese C."/>
            <person name="Calvi B.R."/>
            <person name="Bernardo de Carvalho A."/>
            <person name="Caspi A."/>
            <person name="Castrezana S."/>
            <person name="Celniker S.E."/>
            <person name="Chang J.L."/>
            <person name="Chapple C."/>
            <person name="Chatterji S."/>
            <person name="Chinwalla A."/>
            <person name="Civetta A."/>
            <person name="Clifton S.W."/>
            <person name="Comeron J.M."/>
            <person name="Costello J.C."/>
            <person name="Coyne J.A."/>
            <person name="Daub J."/>
            <person name="David R.G."/>
            <person name="Delcher A.L."/>
            <person name="Delehaunty K."/>
            <person name="Do C.B."/>
            <person name="Ebling H."/>
            <person name="Edwards K."/>
            <person name="Eickbush T."/>
            <person name="Evans J.D."/>
            <person name="Filipski A."/>
            <person name="Findeiss S."/>
            <person name="Freyhult E."/>
            <person name="Fulton L."/>
            <person name="Fulton R."/>
            <person name="Garcia A.C."/>
            <person name="Gardiner A."/>
            <person name="Garfield D.A."/>
            <person name="Garvin B.E."/>
            <person name="Gibson G."/>
            <person name="Gilbert D."/>
            <person name="Gnerre S."/>
            <person name="Godfrey J."/>
            <person name="Good R."/>
            <person name="Gotea V."/>
            <person name="Gravely B."/>
            <person name="Greenberg A.J."/>
            <person name="Griffiths-Jones S."/>
            <person name="Gross S."/>
            <person name="Guigo R."/>
            <person name="Gustafson E.A."/>
            <person name="Haerty W."/>
            <person name="Hahn M.W."/>
            <person name="Halligan D.L."/>
            <person name="Halpern A.L."/>
            <person name="Halter G.M."/>
            <person name="Han M.V."/>
            <person name="Heger A."/>
            <person name="Hillier L."/>
            <person name="Hinrichs A.S."/>
            <person name="Holmes I."/>
            <person name="Hoskins R.A."/>
            <person name="Hubisz M.J."/>
            <person name="Hultmark D."/>
            <person name="Huntley M.A."/>
            <person name="Jaffe D.B."/>
            <person name="Jagadeeshan S."/>
            <person name="Jeck W.R."/>
            <person name="Johnson J."/>
            <person name="Jones C.D."/>
            <person name="Jordan W.C."/>
            <person name="Karpen G.H."/>
            <person name="Kataoka E."/>
            <person name="Keightley P.D."/>
            <person name="Kheradpour P."/>
            <person name="Kirkness E.F."/>
            <person name="Koerich L.B."/>
            <person name="Kristiansen K."/>
            <person name="Kudrna D."/>
            <person name="Kulathinal R.J."/>
            <person name="Kumar S."/>
            <person name="Kwok R."/>
            <person name="Lander E."/>
            <person name="Langley C.H."/>
            <person name="Lapoint R."/>
            <person name="Lazzaro B.P."/>
            <person name="Lee S.J."/>
            <person name="Levesque L."/>
            <person name="Li R."/>
            <person name="Lin C.F."/>
            <person name="Lin M.F."/>
            <person name="Lindblad-Toh K."/>
            <person name="Llopart A."/>
            <person name="Long M."/>
            <person name="Low L."/>
            <person name="Lozovsky E."/>
            <person name="Lu J."/>
            <person name="Luo M."/>
            <person name="Machado C.A."/>
            <person name="Makalowski W."/>
            <person name="Marzo M."/>
            <person name="Matsuda M."/>
            <person name="Matzkin L."/>
            <person name="McAllister B."/>
            <person name="McBride C.S."/>
            <person name="McKernan B."/>
            <person name="McKernan K."/>
            <person name="Mendez-Lago M."/>
            <person name="Minx P."/>
            <person name="Mollenhauer M.U."/>
            <person name="Montooth K."/>
            <person name="Mount S.M."/>
            <person name="Mu X."/>
            <person name="Myers E."/>
            <person name="Negre B."/>
            <person name="Newfeld S."/>
            <person name="Nielsen R."/>
            <person name="Noor M.A."/>
            <person name="O'Grady P."/>
            <person name="Pachter L."/>
            <person name="Papaceit M."/>
            <person name="Parisi M.J."/>
            <person name="Parisi M."/>
            <person name="Parts L."/>
            <person name="Pedersen J.S."/>
            <person name="Pesole G."/>
            <person name="Phillippy A.M."/>
            <person name="Ponting C.P."/>
            <person name="Pop M."/>
            <person name="Porcelli D."/>
            <person name="Powell J.R."/>
            <person name="Prohaska S."/>
            <person name="Pruitt K."/>
            <person name="Puig M."/>
            <person name="Quesneville H."/>
            <person name="Ram K.R."/>
            <person name="Rand D."/>
            <person name="Rasmussen M.D."/>
            <person name="Reed L.K."/>
            <person name="Reenan R."/>
            <person name="Reily A."/>
            <person name="Remington K.A."/>
            <person name="Rieger T.T."/>
            <person name="Ritchie M.G."/>
            <person name="Robin C."/>
            <person name="Rogers Y.H."/>
            <person name="Rohde C."/>
            <person name="Rozas J."/>
            <person name="Rubenfield M.J."/>
            <person name="Ruiz A."/>
            <person name="Russo S."/>
            <person name="Salzberg S.L."/>
            <person name="Sanchez-Gracia A."/>
            <person name="Saranga D.J."/>
            <person name="Sato H."/>
            <person name="Schaeffer S.W."/>
            <person name="Schatz M.C."/>
            <person name="Schlenke T."/>
            <person name="Schwartz R."/>
            <person name="Segarra C."/>
            <person name="Singh R.S."/>
            <person name="Sirot L."/>
            <person name="Sirota M."/>
            <person name="Sisneros N.B."/>
            <person name="Smith C.D."/>
            <person name="Smith T.F."/>
            <person name="Spieth J."/>
            <person name="Stage D.E."/>
            <person name="Stark A."/>
            <person name="Stephan W."/>
            <person name="Strausberg R.L."/>
            <person name="Strempel S."/>
            <person name="Sturgill D."/>
            <person name="Sutton G."/>
            <person name="Sutton G.G."/>
            <person name="Tao W."/>
            <person name="Teichmann S."/>
            <person name="Tobari Y.N."/>
            <person name="Tomimura Y."/>
            <person name="Tsolas J.M."/>
            <person name="Valente V.L."/>
            <person name="Venter E."/>
            <person name="Venter J.C."/>
            <person name="Vicario S."/>
            <person name="Vieira F.G."/>
            <person name="Vilella A.J."/>
            <person name="Villasante A."/>
            <person name="Walenz B."/>
            <person name="Wang J."/>
            <person name="Wasserman M."/>
            <person name="Watts T."/>
            <person name="Wilson D."/>
            <person name="Wilson R.K."/>
            <person name="Wing R.A."/>
            <person name="Wolfner M.F."/>
            <person name="Wong A."/>
            <person name="Wong G.K."/>
            <person name="Wu C.I."/>
            <person name="Wu G."/>
            <person name="Yamamoto D."/>
            <person name="Yang H.P."/>
            <person name="Yang S.P."/>
            <person name="Yorke J.A."/>
            <person name="Yoshida K."/>
            <person name="Zdobnov E."/>
            <person name="Zhang P."/>
            <person name="Zhang Y."/>
            <person name="Zimin A.V."/>
            <person name="Baldwin J."/>
            <person name="Abdouelleil A."/>
            <person name="Abdulkadir J."/>
            <person name="Abebe A."/>
            <person name="Abera B."/>
            <person name="Abreu J."/>
            <person name="Acer S.C."/>
            <person name="Aftuck L."/>
            <person name="Alexander A."/>
            <person name="An P."/>
            <person name="Anderson E."/>
            <person name="Anderson S."/>
            <person name="Arachi H."/>
            <person name="Azer M."/>
            <person name="Bachantsang P."/>
            <person name="Barry A."/>
            <person name="Bayul T."/>
            <person name="Berlin A."/>
            <person name="Bessette D."/>
            <person name="Bloom T."/>
            <person name="Blye J."/>
            <person name="Boguslavskiy L."/>
            <person name="Bonnet C."/>
            <person name="Boukhgalter B."/>
            <person name="Bourzgui I."/>
            <person name="Brown A."/>
            <person name="Cahill P."/>
            <person name="Channer S."/>
            <person name="Cheshatsang Y."/>
            <person name="Chuda L."/>
            <person name="Citroen M."/>
            <person name="Collymore A."/>
            <person name="Cooke P."/>
            <person name="Costello M."/>
            <person name="D'Aco K."/>
            <person name="Daza R."/>
            <person name="De Haan G."/>
            <person name="DeGray S."/>
            <person name="DeMaso C."/>
            <person name="Dhargay N."/>
            <person name="Dooley K."/>
            <person name="Dooley E."/>
            <person name="Doricent M."/>
            <person name="Dorje P."/>
            <person name="Dorjee K."/>
            <person name="Dupes A."/>
            <person name="Elong R."/>
            <person name="Falk J."/>
            <person name="Farina A."/>
            <person name="Faro S."/>
            <person name="Ferguson D."/>
            <person name="Fisher S."/>
            <person name="Foley C.D."/>
            <person name="Franke A."/>
            <person name="Friedrich D."/>
            <person name="Gadbois L."/>
            <person name="Gearin G."/>
            <person name="Gearin C.R."/>
            <person name="Giannoukos G."/>
            <person name="Goode T."/>
            <person name="Graham J."/>
            <person name="Grandbois E."/>
            <person name="Grewal S."/>
            <person name="Gyaltsen K."/>
            <person name="Hafez N."/>
            <person name="Hagos B."/>
            <person name="Hall J."/>
            <person name="Henson C."/>
            <person name="Hollinger A."/>
            <person name="Honan T."/>
            <person name="Huard M.D."/>
            <person name="Hughes L."/>
            <person name="Hurhula B."/>
            <person name="Husby M.E."/>
            <person name="Kamat A."/>
            <person name="Kanga B."/>
            <person name="Kashin S."/>
            <person name="Khazanovich D."/>
            <person name="Kisner P."/>
            <person name="Lance K."/>
            <person name="Lara M."/>
            <person name="Lee W."/>
            <person name="Lennon N."/>
            <person name="Letendre F."/>
            <person name="LeVine R."/>
            <person name="Lipovsky A."/>
            <person name="Liu X."/>
            <person name="Liu J."/>
            <person name="Liu S."/>
            <person name="Lokyitsang T."/>
            <person name="Lokyitsang Y."/>
            <person name="Lubonja R."/>
            <person name="Lui A."/>
            <person name="MacDonald P."/>
            <person name="Magnisalis V."/>
            <person name="Maru K."/>
            <person name="Matthews C."/>
            <person name="McCusker W."/>
            <person name="McDonough S."/>
            <person name="Mehta T."/>
            <person name="Meldrim J."/>
            <person name="Meneus L."/>
            <person name="Mihai O."/>
            <person name="Mihalev A."/>
            <person name="Mihova T."/>
            <person name="Mittelman R."/>
            <person name="Mlenga V."/>
            <person name="Montmayeur A."/>
            <person name="Mulrain L."/>
            <person name="Navidi A."/>
            <person name="Naylor J."/>
            <person name="Negash T."/>
            <person name="Nguyen T."/>
            <person name="Nguyen N."/>
            <person name="Nicol R."/>
            <person name="Norbu C."/>
            <person name="Norbu N."/>
            <person name="Novod N."/>
            <person name="O'Neill B."/>
            <person name="Osman S."/>
            <person name="Markiewicz E."/>
            <person name="Oyono O.L."/>
            <person name="Patti C."/>
            <person name="Phunkhang P."/>
            <person name="Pierre F."/>
            <person name="Priest M."/>
            <person name="Raghuraman S."/>
            <person name="Rege F."/>
            <person name="Reyes R."/>
            <person name="Rise C."/>
            <person name="Rogov P."/>
            <person name="Ross K."/>
            <person name="Ryan E."/>
            <person name="Settipalli S."/>
            <person name="Shea T."/>
            <person name="Sherpa N."/>
            <person name="Shi L."/>
            <person name="Shih D."/>
            <person name="Sparrow T."/>
            <person name="Spaulding J."/>
            <person name="Stalker J."/>
            <person name="Stange-Thomann N."/>
            <person name="Stavropoulos S."/>
            <person name="Stone C."/>
            <person name="Strader C."/>
            <person name="Tesfaye S."/>
            <person name="Thomson T."/>
            <person name="Thoulutsang Y."/>
            <person name="Thoulutsang D."/>
            <person name="Topham K."/>
            <person name="Topping I."/>
            <person name="Tsamla T."/>
            <person name="Vassiliev H."/>
            <person name="Vo A."/>
            <person name="Wangchuk T."/>
            <person name="Wangdi T."/>
            <person name="Weiand M."/>
            <person name="Wilkinson J."/>
            <person name="Wilson A."/>
            <person name="Yadav S."/>
            <person name="Young G."/>
            <person name="Yu Q."/>
            <person name="Zembek L."/>
            <person name="Zhong D."/>
            <person name="Zimmer A."/>
            <person name="Zwirko Z."/>
            <person name="Jaffe D.B."/>
            <person name="Alvarez P."/>
            <person name="Brockman W."/>
            <person name="Butler J."/>
            <person name="Chin C."/>
            <person name="Gnerre S."/>
            <person name="Grabherr M."/>
            <person name="Kleber M."/>
            <person name="Mauceli E."/>
            <person name="MacCallum I."/>
        </authorList>
    </citation>
    <scope>NUCLEOTIDE SEQUENCE [LARGE SCALE GENOMIC DNA]</scope>
    <source>
        <strain evidence="13">Tucson 14024-0371.13</strain>
    </source>
</reference>
<feature type="region of interest" description="Disordered" evidence="9">
    <location>
        <begin position="1"/>
        <end position="96"/>
    </location>
</feature>
<sequence>MELFTVNRYREDFKKSSDKDQPTNKNEDEILQKLLQKAAKRKRKHKEAEVVEPAVEKAQTKDEDTAEAALEAPEEEDKQKQATEENHVPSNEFQVLGGDGVAAKRRKVEMQLPNWLAHPTIIAGGSLQADEEISDAEAIDQLPYLEKSTCLALKQMKIKRLFPVQREVIPWILEAQSKPPPFRPRDICVSAPTGSGKTLAFAIPIVQLLANRVECKIRALVVLPVAELALQVYQVISALCNKTELEVCLLSKQHKLEDEQEKLVELYKGKYYSKVDIVVTTPGRLVDHLHATKGFCLKNLKFLIIDEADRIMDAVFQNWLYHLDSHVKETTDQLLAGTQAPLCYAELQSSFGNQPHKLLFSATLSQDPEKLQNLRLFQPRLFTTVMPVLREPTGEEGDAEADTDGQFLGKYTTPAELTEQICITEMRLKPLTLYALVEKYKWKRFLCFTNSTDQASRLAFVMATLFENSETKVAELSGNLSALVRKQNLKSFANGKINGLICSDALARGIDVADIDVVLSYEAPRHIKTHIHRVGRTARAGRKGTAVTLLTEQDQAAFKKMLNDVGKGLGEEITVSPDIEVDHAEAYKRALDNLRARQEKQKTTKAAQKRRVANKALVHKKHEEAKDSNRPLTLMEKLQLKAGAVDTSVVDKVKNVPTKKATKSLPRVTKKQRIAKKRKAIEK</sequence>
<dbReference type="GeneID" id="6493375"/>
<dbReference type="EC" id="3.6.4.13" evidence="7"/>
<keyword evidence="8" id="KW-0175">Coiled coil</keyword>
<dbReference type="Gene3D" id="3.40.50.300">
    <property type="entry name" value="P-loop containing nucleotide triphosphate hydrolases"/>
    <property type="match status" value="2"/>
</dbReference>
<proteinExistence type="inferred from homology"/>
<dbReference type="GO" id="GO:0016787">
    <property type="term" value="F:hydrolase activity"/>
    <property type="evidence" value="ECO:0007669"/>
    <property type="project" value="UniProtKB-KW"/>
</dbReference>
<dbReference type="eggNOG" id="KOG0350">
    <property type="taxonomic scope" value="Eukaryota"/>
</dbReference>
<protein>
    <recommendedName>
        <fullName evidence="7">ATP-dependent RNA helicase</fullName>
        <ecNumber evidence="7">3.6.4.13</ecNumber>
    </recommendedName>
</protein>
<evidence type="ECO:0000259" key="10">
    <source>
        <dbReference type="PROSITE" id="PS51192"/>
    </source>
</evidence>
<dbReference type="InterPro" id="IPR011545">
    <property type="entry name" value="DEAD/DEAH_box_helicase_dom"/>
</dbReference>
<feature type="compositionally biased region" description="Basic residues" evidence="9">
    <location>
        <begin position="668"/>
        <end position="683"/>
    </location>
</feature>
<gene>
    <name evidence="12" type="primary">Dana\GF10505</name>
    <name evidence="12" type="synonym">dana_GLEANR_10459</name>
    <name evidence="12" type="ORF">GF10505</name>
</gene>
<dbReference type="GO" id="GO:0003724">
    <property type="term" value="F:RNA helicase activity"/>
    <property type="evidence" value="ECO:0007669"/>
    <property type="project" value="UniProtKB-EC"/>
</dbReference>
<comment type="function">
    <text evidence="7">RNA helicase.</text>
</comment>
<dbReference type="OrthoDB" id="3370at2759"/>
<feature type="compositionally biased region" description="Basic and acidic residues" evidence="9">
    <location>
        <begin position="46"/>
        <end position="63"/>
    </location>
</feature>
<evidence type="ECO:0000259" key="11">
    <source>
        <dbReference type="PROSITE" id="PS51194"/>
    </source>
</evidence>
<evidence type="ECO:0000313" key="13">
    <source>
        <dbReference type="Proteomes" id="UP000007801"/>
    </source>
</evidence>
<dbReference type="CDD" id="cd17956">
    <property type="entry name" value="DEADc_DDX51"/>
    <property type="match status" value="1"/>
</dbReference>
<dbReference type="CDD" id="cd18787">
    <property type="entry name" value="SF2_C_DEAD"/>
    <property type="match status" value="1"/>
</dbReference>
<dbReference type="InterPro" id="IPR014001">
    <property type="entry name" value="Helicase_ATP-bd"/>
</dbReference>
<keyword evidence="5 7" id="KW-0694">RNA-binding</keyword>
<feature type="domain" description="Helicase ATP-binding" evidence="10">
    <location>
        <begin position="178"/>
        <end position="382"/>
    </location>
</feature>
<feature type="compositionally biased region" description="Basic and acidic residues" evidence="9">
    <location>
        <begin position="8"/>
        <end position="31"/>
    </location>
</feature>
<comment type="catalytic activity">
    <reaction evidence="7">
        <text>ATP + H2O = ADP + phosphate + H(+)</text>
        <dbReference type="Rhea" id="RHEA:13065"/>
        <dbReference type="ChEBI" id="CHEBI:15377"/>
        <dbReference type="ChEBI" id="CHEBI:15378"/>
        <dbReference type="ChEBI" id="CHEBI:30616"/>
        <dbReference type="ChEBI" id="CHEBI:43474"/>
        <dbReference type="ChEBI" id="CHEBI:456216"/>
        <dbReference type="EC" id="3.6.4.13"/>
    </reaction>
</comment>
<dbReference type="InterPro" id="IPR027417">
    <property type="entry name" value="P-loop_NTPase"/>
</dbReference>
<dbReference type="KEGG" id="dan:6493375"/>
<feature type="domain" description="Helicase C-terminal" evidence="11">
    <location>
        <begin position="432"/>
        <end position="581"/>
    </location>
</feature>
<evidence type="ECO:0000313" key="12">
    <source>
        <dbReference type="EMBL" id="EDV40439.1"/>
    </source>
</evidence>
<dbReference type="PROSITE" id="PS00039">
    <property type="entry name" value="DEAD_ATP_HELICASE"/>
    <property type="match status" value="1"/>
</dbReference>
<dbReference type="InParanoid" id="B3M4E5"/>
<dbReference type="SMR" id="B3M4E5"/>
<feature type="coiled-coil region" evidence="8">
    <location>
        <begin position="584"/>
        <end position="611"/>
    </location>
</feature>
<dbReference type="FunCoup" id="B3M4E5">
    <property type="interactions" value="2544"/>
</dbReference>
<evidence type="ECO:0000256" key="5">
    <source>
        <dbReference type="ARBA" id="ARBA00022884"/>
    </source>
</evidence>
<dbReference type="PROSITE" id="PS51192">
    <property type="entry name" value="HELICASE_ATP_BIND_1"/>
    <property type="match status" value="1"/>
</dbReference>
<dbReference type="PANTHER" id="PTHR24031">
    <property type="entry name" value="RNA HELICASE"/>
    <property type="match status" value="1"/>
</dbReference>
<dbReference type="Pfam" id="PF00270">
    <property type="entry name" value="DEAD"/>
    <property type="match status" value="1"/>
</dbReference>
<evidence type="ECO:0000256" key="9">
    <source>
        <dbReference type="SAM" id="MobiDB-lite"/>
    </source>
</evidence>
<dbReference type="SMART" id="SM00490">
    <property type="entry name" value="HELICc"/>
    <property type="match status" value="1"/>
</dbReference>
<feature type="region of interest" description="Disordered" evidence="9">
    <location>
        <begin position="661"/>
        <end position="683"/>
    </location>
</feature>
<evidence type="ECO:0000256" key="2">
    <source>
        <dbReference type="ARBA" id="ARBA00022801"/>
    </source>
</evidence>
<accession>B3M4E5</accession>
<dbReference type="PROSITE" id="PS51194">
    <property type="entry name" value="HELICASE_CTER"/>
    <property type="match status" value="1"/>
</dbReference>
<dbReference type="InterPro" id="IPR000629">
    <property type="entry name" value="RNA-helicase_DEAD-box_CS"/>
</dbReference>
<dbReference type="Proteomes" id="UP000007801">
    <property type="component" value="Unassembled WGS sequence"/>
</dbReference>
<dbReference type="EMBL" id="CH902618">
    <property type="protein sequence ID" value="EDV40439.1"/>
    <property type="molecule type" value="Genomic_DNA"/>
</dbReference>
<comment type="domain">
    <text evidence="7">The Q motif is unique to and characteristic of the DEAD box family of RNA helicases and controls ATP binding and hydrolysis.</text>
</comment>
<name>B3M4E5_DROAN</name>